<dbReference type="GO" id="GO:0019441">
    <property type="term" value="P:L-tryptophan catabolic process to kynurenine"/>
    <property type="evidence" value="ECO:0007669"/>
    <property type="project" value="InterPro"/>
</dbReference>
<dbReference type="Gene3D" id="1.20.58.480">
    <property type="match status" value="1"/>
</dbReference>
<name>A0A177WIN2_BATDL</name>
<sequence length="448" mass="49647">MSPFLTNIGQCVPRLEDYDIDPVNGFLSSPPLKRLPALFHPWEHIMDHLHQLMISSSLRSWVLRLPLLDVNQLETKREWQRAHLVLTFIAHSYIIGLPKIDKVESVLPESVAVPWITVSKKLLVKPVMSYYAVELSNWYKLDSDGPLDLSNIAISHTFTGTVDEAWFYLVPLAIEAAGAPAIKGLVDAQQAILDKDHTALVSALYTISNATEGLTALLKRMYEKCDADIFFNRFRHYSRGSKNSQDVPNGVFYQGVTEMDEFVNLETPNPKGLIGTWRKYAGASAGQSPLIHTLDVGLDIHHVPMHGTLNESNPSFSTDSKSSLPARFPSKPHYVNPMLEMRESLSQDHQNFLRALGNGPSIRAHIASLSGDDNTAVVQFNRAVDNIKQFRDAHISLTAMYIVLQAKKAAAAAGESSSRVCVGTGGTDLVPFLKQTRDETVNALILLP</sequence>
<dbReference type="PANTHER" id="PTHR28657:SF5">
    <property type="entry name" value="INDOLEAMINE 2,3-DIOXYGENASE"/>
    <property type="match status" value="1"/>
</dbReference>
<keyword evidence="3 4" id="KW-0408">Iron</keyword>
<dbReference type="VEuPathDB" id="FungiDB:BDEG_23766"/>
<dbReference type="PANTHER" id="PTHR28657">
    <property type="entry name" value="INDOLEAMINE 2,3-DIOXYGENASE"/>
    <property type="match status" value="1"/>
</dbReference>
<dbReference type="InterPro" id="IPR037217">
    <property type="entry name" value="Trp/Indoleamine_2_3_dOase-like"/>
</dbReference>
<dbReference type="GO" id="GO:0034354">
    <property type="term" value="P:'de novo' NAD+ biosynthetic process from L-tryptophan"/>
    <property type="evidence" value="ECO:0007669"/>
    <property type="project" value="TreeGrafter"/>
</dbReference>
<feature type="binding site" description="proximal binding residue" evidence="4">
    <location>
        <position position="394"/>
    </location>
    <ligand>
        <name>heme b</name>
        <dbReference type="ChEBI" id="CHEBI:60344"/>
    </ligand>
    <ligandPart>
        <name>Fe</name>
        <dbReference type="ChEBI" id="CHEBI:18248"/>
    </ligandPart>
</feature>
<dbReference type="Pfam" id="PF01231">
    <property type="entry name" value="IDO"/>
    <property type="match status" value="1"/>
</dbReference>
<dbReference type="eggNOG" id="ENOG502QV6W">
    <property type="taxonomic scope" value="Eukaryota"/>
</dbReference>
<evidence type="ECO:0000256" key="2">
    <source>
        <dbReference type="ARBA" id="ARBA00022723"/>
    </source>
</evidence>
<dbReference type="Proteomes" id="UP000077115">
    <property type="component" value="Unassembled WGS sequence"/>
</dbReference>
<reference evidence="5 6" key="1">
    <citation type="submission" date="2006-10" db="EMBL/GenBank/DDBJ databases">
        <title>The Genome Sequence of Batrachochytrium dendrobatidis JEL423.</title>
        <authorList>
            <consortium name="The Broad Institute Genome Sequencing Platform"/>
            <person name="Birren B."/>
            <person name="Lander E."/>
            <person name="Galagan J."/>
            <person name="Cuomo C."/>
            <person name="Devon K."/>
            <person name="Jaffe D."/>
            <person name="Butler J."/>
            <person name="Alvarez P."/>
            <person name="Gnerre S."/>
            <person name="Grabherr M."/>
            <person name="Kleber M."/>
            <person name="Mauceli E."/>
            <person name="Brockman W."/>
            <person name="Young S."/>
            <person name="LaButti K."/>
            <person name="Sykes S."/>
            <person name="DeCaprio D."/>
            <person name="Crawford M."/>
            <person name="Koehrsen M."/>
            <person name="Engels R."/>
            <person name="Montgomery P."/>
            <person name="Pearson M."/>
            <person name="Howarth C."/>
            <person name="Larson L."/>
            <person name="White J."/>
            <person name="O'Leary S."/>
            <person name="Kodira C."/>
            <person name="Zeng Q."/>
            <person name="Yandava C."/>
            <person name="Alvarado L."/>
            <person name="Longcore J."/>
            <person name="James T."/>
        </authorList>
    </citation>
    <scope>NUCLEOTIDE SEQUENCE [LARGE SCALE GENOMIC DNA]</scope>
    <source>
        <strain evidence="5 6">JEL423</strain>
    </source>
</reference>
<reference evidence="5 6" key="2">
    <citation type="submission" date="2016-05" db="EMBL/GenBank/DDBJ databases">
        <title>Lineage-specific infection strategies underlie the spectrum of fungal disease in amphibians.</title>
        <authorList>
            <person name="Cuomo C.A."/>
            <person name="Farrer R.A."/>
            <person name="James T."/>
            <person name="Longcore J."/>
            <person name="Birren B."/>
        </authorList>
    </citation>
    <scope>NUCLEOTIDE SEQUENCE [LARGE SCALE GENOMIC DNA]</scope>
    <source>
        <strain evidence="5 6">JEL423</strain>
    </source>
</reference>
<organism evidence="5 6">
    <name type="scientific">Batrachochytrium dendrobatidis (strain JEL423)</name>
    <dbReference type="NCBI Taxonomy" id="403673"/>
    <lineage>
        <taxon>Eukaryota</taxon>
        <taxon>Fungi</taxon>
        <taxon>Fungi incertae sedis</taxon>
        <taxon>Chytridiomycota</taxon>
        <taxon>Chytridiomycota incertae sedis</taxon>
        <taxon>Chytridiomycetes</taxon>
        <taxon>Rhizophydiales</taxon>
        <taxon>Rhizophydiales incertae sedis</taxon>
        <taxon>Batrachochytrium</taxon>
    </lineage>
</organism>
<dbReference type="EMBL" id="DS022303">
    <property type="protein sequence ID" value="OAJ39977.1"/>
    <property type="molecule type" value="Genomic_DNA"/>
</dbReference>
<accession>A0A177WIN2</accession>
<dbReference type="SUPFAM" id="SSF140959">
    <property type="entry name" value="Indolic compounds 2,3-dioxygenase-like"/>
    <property type="match status" value="1"/>
</dbReference>
<dbReference type="InterPro" id="IPR000898">
    <property type="entry name" value="Indolamine_dOase"/>
</dbReference>
<dbReference type="GO" id="GO:0033754">
    <property type="term" value="F:indoleamine 2,3-dioxygenase activity"/>
    <property type="evidence" value="ECO:0007669"/>
    <property type="project" value="TreeGrafter"/>
</dbReference>
<evidence type="ECO:0000256" key="1">
    <source>
        <dbReference type="ARBA" id="ARBA00007119"/>
    </source>
</evidence>
<comment type="similarity">
    <text evidence="1">Belongs to the indoleamine 2,3-dioxygenase family.</text>
</comment>
<dbReference type="GO" id="GO:0046872">
    <property type="term" value="F:metal ion binding"/>
    <property type="evidence" value="ECO:0007669"/>
    <property type="project" value="UniProtKB-KW"/>
</dbReference>
<dbReference type="GO" id="GO:0005737">
    <property type="term" value="C:cytoplasm"/>
    <property type="evidence" value="ECO:0007669"/>
    <property type="project" value="TreeGrafter"/>
</dbReference>
<keyword evidence="2 4" id="KW-0479">Metal-binding</keyword>
<evidence type="ECO:0000256" key="3">
    <source>
        <dbReference type="ARBA" id="ARBA00023004"/>
    </source>
</evidence>
<protein>
    <recommendedName>
        <fullName evidence="7">Indoleamine 2,3-dioxygenase</fullName>
    </recommendedName>
</protein>
<proteinExistence type="inferred from homology"/>
<keyword evidence="4" id="KW-0349">Heme</keyword>
<dbReference type="GO" id="GO:0020037">
    <property type="term" value="F:heme binding"/>
    <property type="evidence" value="ECO:0007669"/>
    <property type="project" value="InterPro"/>
</dbReference>
<evidence type="ECO:0008006" key="7">
    <source>
        <dbReference type="Google" id="ProtNLM"/>
    </source>
</evidence>
<evidence type="ECO:0000256" key="4">
    <source>
        <dbReference type="PIRSR" id="PIRSR600898-1"/>
    </source>
</evidence>
<dbReference type="AlphaFoldDB" id="A0A177WIN2"/>
<gene>
    <name evidence="5" type="ORF">BDEG_23766</name>
</gene>
<evidence type="ECO:0000313" key="6">
    <source>
        <dbReference type="Proteomes" id="UP000077115"/>
    </source>
</evidence>
<dbReference type="STRING" id="403673.A0A177WIN2"/>
<dbReference type="OrthoDB" id="540174at2759"/>
<evidence type="ECO:0000313" key="5">
    <source>
        <dbReference type="EMBL" id="OAJ39977.1"/>
    </source>
</evidence>